<protein>
    <recommendedName>
        <fullName evidence="3">Zinc-finger domain-containing protein</fullName>
    </recommendedName>
</protein>
<dbReference type="Proteomes" id="UP000777784">
    <property type="component" value="Unassembled WGS sequence"/>
</dbReference>
<evidence type="ECO:0008006" key="3">
    <source>
        <dbReference type="Google" id="ProtNLM"/>
    </source>
</evidence>
<proteinExistence type="predicted"/>
<comment type="caution">
    <text evidence="1">The sequence shown here is derived from an EMBL/GenBank/DDBJ whole genome shotgun (WGS) entry which is preliminary data.</text>
</comment>
<name>A0A948S0J2_UNCEI</name>
<organism evidence="1 2">
    <name type="scientific">Eiseniibacteriota bacterium</name>
    <dbReference type="NCBI Taxonomy" id="2212470"/>
    <lineage>
        <taxon>Bacteria</taxon>
        <taxon>Candidatus Eiseniibacteriota</taxon>
    </lineage>
</organism>
<dbReference type="AlphaFoldDB" id="A0A948S0J2"/>
<dbReference type="EMBL" id="JAHJDP010000119">
    <property type="protein sequence ID" value="MBU2693361.1"/>
    <property type="molecule type" value="Genomic_DNA"/>
</dbReference>
<evidence type="ECO:0000313" key="2">
    <source>
        <dbReference type="Proteomes" id="UP000777784"/>
    </source>
</evidence>
<sequence length="224" mass="24044">MPEHLSDEEIIRLCLQTSEGDAPGREEARHLQSGCVDCGRRFAQIQTILESLAAGPLAEVPERLMARAREWIEDQERSFHKHAASHALKRRLAKELEVIRAALVMDGSPGSLLAGVRGTSSTTSRHLLFESPAGSVHVMIESAPEETSLIRGQFLPAGAAAPAAGAQAVLVEGQDQDAACLCPLSPAGEFIFRGVGGPDIHLAIEWAECQVVLDPIHFPHPADD</sequence>
<accession>A0A948S0J2</accession>
<evidence type="ECO:0000313" key="1">
    <source>
        <dbReference type="EMBL" id="MBU2693361.1"/>
    </source>
</evidence>
<gene>
    <name evidence="1" type="ORF">KJ970_20775</name>
</gene>
<reference evidence="1" key="1">
    <citation type="submission" date="2021-05" db="EMBL/GenBank/DDBJ databases">
        <title>Energy efficiency and biological interactions define the core microbiome of deep oligotrophic groundwater.</title>
        <authorList>
            <person name="Mehrshad M."/>
            <person name="Lopez-Fernandez M."/>
            <person name="Bell E."/>
            <person name="Bernier-Latmani R."/>
            <person name="Bertilsson S."/>
            <person name="Dopson M."/>
        </authorList>
    </citation>
    <scope>NUCLEOTIDE SEQUENCE</scope>
    <source>
        <strain evidence="1">Modern_marine.mb.64</strain>
    </source>
</reference>